<gene>
    <name evidence="2" type="ORF">GCM10018793_34560</name>
</gene>
<name>A0A919L142_9ACTN</name>
<dbReference type="Gene3D" id="3.20.20.60">
    <property type="entry name" value="Phosphoenolpyruvate-binding domains"/>
    <property type="match status" value="1"/>
</dbReference>
<comment type="caution">
    <text evidence="2">The sequence shown here is derived from an EMBL/GenBank/DDBJ whole genome shotgun (WGS) entry which is preliminary data.</text>
</comment>
<dbReference type="InterPro" id="IPR040442">
    <property type="entry name" value="Pyrv_kinase-like_dom_sf"/>
</dbReference>
<keyword evidence="1" id="KW-0812">Transmembrane</keyword>
<sequence>MTDSFSDLHHKPTPLVLPNAWDVPSALAFLAAGFPAVGTTSFGIAAVLGRRDAGRATAEANEAAAGRGEVSSR</sequence>
<dbReference type="GO" id="GO:0003824">
    <property type="term" value="F:catalytic activity"/>
    <property type="evidence" value="ECO:0007669"/>
    <property type="project" value="InterPro"/>
</dbReference>
<feature type="transmembrane region" description="Helical" evidence="1">
    <location>
        <begin position="26"/>
        <end position="48"/>
    </location>
</feature>
<dbReference type="EMBL" id="BNCD01000009">
    <property type="protein sequence ID" value="GHH80142.1"/>
    <property type="molecule type" value="Genomic_DNA"/>
</dbReference>
<reference evidence="2" key="1">
    <citation type="journal article" date="2014" name="Int. J. Syst. Evol. Microbiol.">
        <title>Complete genome sequence of Corynebacterium casei LMG S-19264T (=DSM 44701T), isolated from a smear-ripened cheese.</title>
        <authorList>
            <consortium name="US DOE Joint Genome Institute (JGI-PGF)"/>
            <person name="Walter F."/>
            <person name="Albersmeier A."/>
            <person name="Kalinowski J."/>
            <person name="Ruckert C."/>
        </authorList>
    </citation>
    <scope>NUCLEOTIDE SEQUENCE</scope>
    <source>
        <strain evidence="2">JCM 5069</strain>
    </source>
</reference>
<dbReference type="AlphaFoldDB" id="A0A919L142"/>
<evidence type="ECO:0000256" key="1">
    <source>
        <dbReference type="SAM" id="Phobius"/>
    </source>
</evidence>
<dbReference type="Proteomes" id="UP000603708">
    <property type="component" value="Unassembled WGS sequence"/>
</dbReference>
<organism evidence="2 3">
    <name type="scientific">Streptomyces sulfonofaciens</name>
    <dbReference type="NCBI Taxonomy" id="68272"/>
    <lineage>
        <taxon>Bacteria</taxon>
        <taxon>Bacillati</taxon>
        <taxon>Actinomycetota</taxon>
        <taxon>Actinomycetes</taxon>
        <taxon>Kitasatosporales</taxon>
        <taxon>Streptomycetaceae</taxon>
        <taxon>Streptomyces</taxon>
    </lineage>
</organism>
<dbReference type="RefSeq" id="WP_189932937.1">
    <property type="nucleotide sequence ID" value="NZ_BNCD01000009.1"/>
</dbReference>
<protein>
    <submittedName>
        <fullName evidence="2">Uncharacterized protein</fullName>
    </submittedName>
</protein>
<proteinExistence type="predicted"/>
<reference evidence="2" key="2">
    <citation type="submission" date="2020-09" db="EMBL/GenBank/DDBJ databases">
        <authorList>
            <person name="Sun Q."/>
            <person name="Ohkuma M."/>
        </authorList>
    </citation>
    <scope>NUCLEOTIDE SEQUENCE</scope>
    <source>
        <strain evidence="2">JCM 5069</strain>
    </source>
</reference>
<dbReference type="SUPFAM" id="SSF51621">
    <property type="entry name" value="Phosphoenolpyruvate/pyruvate domain"/>
    <property type="match status" value="1"/>
</dbReference>
<evidence type="ECO:0000313" key="3">
    <source>
        <dbReference type="Proteomes" id="UP000603708"/>
    </source>
</evidence>
<dbReference type="Pfam" id="PF13714">
    <property type="entry name" value="PEP_mutase"/>
    <property type="match status" value="1"/>
</dbReference>
<keyword evidence="1" id="KW-1133">Transmembrane helix</keyword>
<evidence type="ECO:0000313" key="2">
    <source>
        <dbReference type="EMBL" id="GHH80142.1"/>
    </source>
</evidence>
<keyword evidence="1" id="KW-0472">Membrane</keyword>
<keyword evidence="3" id="KW-1185">Reference proteome</keyword>
<dbReference type="InterPro" id="IPR015813">
    <property type="entry name" value="Pyrv/PenolPyrv_kinase-like_dom"/>
</dbReference>
<accession>A0A919L142</accession>